<dbReference type="InterPro" id="IPR003347">
    <property type="entry name" value="JmjC_dom"/>
</dbReference>
<dbReference type="AlphaFoldDB" id="A0A1J7IV20"/>
<proteinExistence type="predicted"/>
<dbReference type="EMBL" id="KV875102">
    <property type="protein sequence ID" value="OIW24953.1"/>
    <property type="molecule type" value="Genomic_DNA"/>
</dbReference>
<dbReference type="Gene3D" id="2.170.270.10">
    <property type="entry name" value="SET domain"/>
    <property type="match status" value="1"/>
</dbReference>
<protein>
    <recommendedName>
        <fullName evidence="2">JmjC domain-containing protein</fullName>
    </recommendedName>
</protein>
<dbReference type="Proteomes" id="UP000182658">
    <property type="component" value="Unassembled WGS sequence"/>
</dbReference>
<dbReference type="SUPFAM" id="SSF82199">
    <property type="entry name" value="SET domain"/>
    <property type="match status" value="1"/>
</dbReference>
<dbReference type="PANTHER" id="PTHR10694">
    <property type="entry name" value="LYSINE-SPECIFIC DEMETHYLASE"/>
    <property type="match status" value="1"/>
</dbReference>
<dbReference type="STRING" id="1408157.A0A1J7IV20"/>
<feature type="compositionally biased region" description="Low complexity" evidence="1">
    <location>
        <begin position="418"/>
        <end position="431"/>
    </location>
</feature>
<dbReference type="GO" id="GO:0051864">
    <property type="term" value="F:histone H3K36 demethylase activity"/>
    <property type="evidence" value="ECO:0007669"/>
    <property type="project" value="TreeGrafter"/>
</dbReference>
<feature type="domain" description="JmjC" evidence="2">
    <location>
        <begin position="570"/>
        <end position="741"/>
    </location>
</feature>
<feature type="region of interest" description="Disordered" evidence="1">
    <location>
        <begin position="752"/>
        <end position="785"/>
    </location>
</feature>
<dbReference type="InterPro" id="IPR046341">
    <property type="entry name" value="SET_dom_sf"/>
</dbReference>
<dbReference type="InterPro" id="IPR001214">
    <property type="entry name" value="SET_dom"/>
</dbReference>
<evidence type="ECO:0000313" key="4">
    <source>
        <dbReference type="Proteomes" id="UP000182658"/>
    </source>
</evidence>
<gene>
    <name evidence="3" type="ORF">CONLIGDRAFT_636078</name>
</gene>
<dbReference type="GO" id="GO:0032454">
    <property type="term" value="F:histone H3K9 demethylase activity"/>
    <property type="evidence" value="ECO:0007669"/>
    <property type="project" value="TreeGrafter"/>
</dbReference>
<feature type="region of interest" description="Disordered" evidence="1">
    <location>
        <begin position="413"/>
        <end position="451"/>
    </location>
</feature>
<keyword evidence="4" id="KW-1185">Reference proteome</keyword>
<dbReference type="PANTHER" id="PTHR10694:SF7">
    <property type="entry name" value="[HISTONE H3]-TRIMETHYL-L-LYSINE(9) DEMETHYLASE"/>
    <property type="match status" value="1"/>
</dbReference>
<dbReference type="Pfam" id="PF02373">
    <property type="entry name" value="JmjC"/>
    <property type="match status" value="1"/>
</dbReference>
<name>A0A1J7IV20_9PEZI</name>
<dbReference type="GO" id="GO:0005634">
    <property type="term" value="C:nucleus"/>
    <property type="evidence" value="ECO:0007669"/>
    <property type="project" value="TreeGrafter"/>
</dbReference>
<dbReference type="SMART" id="SM00317">
    <property type="entry name" value="SET"/>
    <property type="match status" value="1"/>
</dbReference>
<accession>A0A1J7IV20</accession>
<evidence type="ECO:0000256" key="1">
    <source>
        <dbReference type="SAM" id="MobiDB-lite"/>
    </source>
</evidence>
<organism evidence="3 4">
    <name type="scientific">Coniochaeta ligniaria NRRL 30616</name>
    <dbReference type="NCBI Taxonomy" id="1408157"/>
    <lineage>
        <taxon>Eukaryota</taxon>
        <taxon>Fungi</taxon>
        <taxon>Dikarya</taxon>
        <taxon>Ascomycota</taxon>
        <taxon>Pezizomycotina</taxon>
        <taxon>Sordariomycetes</taxon>
        <taxon>Sordariomycetidae</taxon>
        <taxon>Coniochaetales</taxon>
        <taxon>Coniochaetaceae</taxon>
        <taxon>Coniochaeta</taxon>
    </lineage>
</organism>
<feature type="region of interest" description="Disordered" evidence="1">
    <location>
        <begin position="107"/>
        <end position="189"/>
    </location>
</feature>
<dbReference type="Pfam" id="PF00856">
    <property type="entry name" value="SET"/>
    <property type="match status" value="1"/>
</dbReference>
<feature type="compositionally biased region" description="Basic and acidic residues" evidence="1">
    <location>
        <begin position="775"/>
        <end position="785"/>
    </location>
</feature>
<dbReference type="InParanoid" id="A0A1J7IV20"/>
<dbReference type="PROSITE" id="PS51184">
    <property type="entry name" value="JMJC"/>
    <property type="match status" value="1"/>
</dbReference>
<dbReference type="GO" id="GO:0000785">
    <property type="term" value="C:chromatin"/>
    <property type="evidence" value="ECO:0007669"/>
    <property type="project" value="TreeGrafter"/>
</dbReference>
<evidence type="ECO:0000259" key="2">
    <source>
        <dbReference type="PROSITE" id="PS51184"/>
    </source>
</evidence>
<dbReference type="GO" id="GO:0010468">
    <property type="term" value="P:regulation of gene expression"/>
    <property type="evidence" value="ECO:0007669"/>
    <property type="project" value="TreeGrafter"/>
</dbReference>
<evidence type="ECO:0000313" key="3">
    <source>
        <dbReference type="EMBL" id="OIW24953.1"/>
    </source>
</evidence>
<dbReference type="Gene3D" id="2.60.120.650">
    <property type="entry name" value="Cupin"/>
    <property type="match status" value="1"/>
</dbReference>
<sequence>MATDAEPLILSAQEVATAPPEVRDYLSKLQQRRRDRVPRTKSVQLVSRPNVEVGPPSLPSGGPSTHLEAETDVATLVAKLLLFVQSGGVGRDELENVVKELLAGLAAPSARSQEEAPNLAPTSVLTPGEPTQLPPTPKLGQQTVTTGHAPNDISVEPAANQSSTEGVPAAGPVQLGVETKPTNAPELEPIDVDMFPYDRTDTPKALPELAGSDPEQLETLVAWGEKHWPKRGLDTFRPNQLLLIELAGTSFGPSLRPKWGDKKSGAVLLHNVNNGDQLSANDKDHWVISITDWTQKTFTAYGMQPRMFTATKATHEAEFGSLKGTSHELGPFVADNCCAFQCCNALRCYLGKDPERPDGPWTSLRLLYLKRLLGDWVRQDDSAVLSPPVSAQQTDHAINGAFAASISVTSGPADTDGASSVAASSPLSSVPDPFDEQRNPPKTPTTESPSIEEWSEFGSLYDRIRDSHGQHGFALINVPGSPSYAATVKPEISKSYRQSFRRNPELGTVIQLLDPRLTKHNPRTACQIESNPGGSPDARTAFDRWWQTFGSGTDYLPPQYATDIDVPIDSEERQRCGLLESPIYPLDGNVLLDSAPETGGLTLPQAYLSFGFGTIFTAHTEEFDAPAINFLHYGHDKLWVVIPPIQREKLESALEREGLAHRKRRSCHQYIRHQRLFLHLKFLEANDIKYTCFLQTPGTAVLLLPGATHFGFNLGQNAAEAVNYVPRNWKPPADYVVCRCYPWDPITRDMLCRPPTSRTGAPPSKPGKNGRSKRKIVETHDDTETRPRKAHCREWEVIKKELLRVDGSFKIPSFNRGDDLPADNILKLAAVIQSRSAIYQFCDLVRSWRQPNNTRIRFNNSGDVYSRMNEHMQGMQTGESRAIFNKLLVRYYLFRFAEDLDGRLRLDTKMKNSLMEKLQVKGKTLERRIHAGKQWRDICRGYSGLLCFIFLGNNPFEISETAYLEMTPKAVTEFHLLMDDKLKSRLHEAGSAFLKSLDCTAEPVEFRWETEVDLKNLKDDDLLECLESRLIPREDCYNPAQYPDWSKPPDWPWSWPANPTLVPKNEKQCELCDQTSCDCVNNLPTPKPRIIYLGQKGRGLQAVADSPGQVAYEARVIIGYLFGKIEPLGTYNDDRAMDLVRADITGEPKVCQISYAEVGNCFRLLNHSCQPVARLQGMKVSGRYRTAVVAVTDIYDGTEITVSYGRGSKPRPCLCGRC</sequence>
<dbReference type="OrthoDB" id="1678912at2759"/>
<feature type="compositionally biased region" description="Polar residues" evidence="1">
    <location>
        <begin position="139"/>
        <end position="148"/>
    </location>
</feature>
<dbReference type="SMART" id="SM00558">
    <property type="entry name" value="JmjC"/>
    <property type="match status" value="1"/>
</dbReference>
<dbReference type="SUPFAM" id="SSF51197">
    <property type="entry name" value="Clavaminate synthase-like"/>
    <property type="match status" value="1"/>
</dbReference>
<reference evidence="3 4" key="1">
    <citation type="submission" date="2016-10" db="EMBL/GenBank/DDBJ databases">
        <title>Draft genome sequence of Coniochaeta ligniaria NRRL30616, a lignocellulolytic fungus for bioabatement of inhibitors in plant biomass hydrolysates.</title>
        <authorList>
            <consortium name="DOE Joint Genome Institute"/>
            <person name="Jimenez D.J."/>
            <person name="Hector R.E."/>
            <person name="Riley R."/>
            <person name="Sun H."/>
            <person name="Grigoriev I.V."/>
            <person name="Van Elsas J.D."/>
            <person name="Nichols N.N."/>
        </authorList>
    </citation>
    <scope>NUCLEOTIDE SEQUENCE [LARGE SCALE GENOMIC DNA]</scope>
    <source>
        <strain evidence="3 4">NRRL 30616</strain>
    </source>
</reference>